<dbReference type="GO" id="GO:0051087">
    <property type="term" value="F:protein-folding chaperone binding"/>
    <property type="evidence" value="ECO:0007669"/>
    <property type="project" value="InterPro"/>
</dbReference>
<dbReference type="Proteomes" id="UP000813824">
    <property type="component" value="Unassembled WGS sequence"/>
</dbReference>
<feature type="domain" description="Ubiquitin-like" evidence="4">
    <location>
        <begin position="63"/>
        <end position="108"/>
    </location>
</feature>
<dbReference type="EMBL" id="JAEVFJ010000001">
    <property type="protein sequence ID" value="KAH8108039.1"/>
    <property type="molecule type" value="Genomic_DNA"/>
</dbReference>
<dbReference type="PANTHER" id="PTHR12329:SF16">
    <property type="entry name" value="BAG FAMILY MOLECULAR CHAPERONE REGULATOR 1"/>
    <property type="match status" value="1"/>
</dbReference>
<evidence type="ECO:0000313" key="7">
    <source>
        <dbReference type="Proteomes" id="UP000813824"/>
    </source>
</evidence>
<dbReference type="Gene3D" id="1.20.58.120">
    <property type="entry name" value="BAG domain"/>
    <property type="match status" value="1"/>
</dbReference>
<dbReference type="PANTHER" id="PTHR12329">
    <property type="entry name" value="BCL2-ASSOCIATED ATHANOGENE"/>
    <property type="match status" value="1"/>
</dbReference>
<dbReference type="SUPFAM" id="SSF63491">
    <property type="entry name" value="BAG domain"/>
    <property type="match status" value="1"/>
</dbReference>
<dbReference type="AlphaFoldDB" id="A0A8K0UYM0"/>
<keyword evidence="1" id="KW-0143">Chaperone</keyword>
<evidence type="ECO:0000313" key="6">
    <source>
        <dbReference type="EMBL" id="KAH8108039.1"/>
    </source>
</evidence>
<dbReference type="InterPro" id="IPR039773">
    <property type="entry name" value="BAG_chaperone_regulator"/>
</dbReference>
<dbReference type="Pfam" id="PF02179">
    <property type="entry name" value="BAG"/>
    <property type="match status" value="1"/>
</dbReference>
<feature type="chain" id="PRO_5035437675" description="BAG domain-containing protein" evidence="3">
    <location>
        <begin position="26"/>
        <end position="254"/>
    </location>
</feature>
<proteinExistence type="predicted"/>
<protein>
    <recommendedName>
        <fullName evidence="8">BAG domain-containing protein</fullName>
    </recommendedName>
</protein>
<evidence type="ECO:0000259" key="4">
    <source>
        <dbReference type="PROSITE" id="PS50053"/>
    </source>
</evidence>
<dbReference type="InterPro" id="IPR000626">
    <property type="entry name" value="Ubiquitin-like_dom"/>
</dbReference>
<feature type="region of interest" description="Disordered" evidence="2">
    <location>
        <begin position="165"/>
        <end position="186"/>
    </location>
</feature>
<dbReference type="PROSITE" id="PS50053">
    <property type="entry name" value="UBIQUITIN_2"/>
    <property type="match status" value="1"/>
</dbReference>
<dbReference type="GO" id="GO:0005634">
    <property type="term" value="C:nucleus"/>
    <property type="evidence" value="ECO:0007669"/>
    <property type="project" value="TreeGrafter"/>
</dbReference>
<dbReference type="CDD" id="cd17039">
    <property type="entry name" value="Ubl_ubiquitin_like"/>
    <property type="match status" value="1"/>
</dbReference>
<feature type="region of interest" description="Disordered" evidence="2">
    <location>
        <begin position="116"/>
        <end position="136"/>
    </location>
</feature>
<dbReference type="GO" id="GO:0005829">
    <property type="term" value="C:cytosol"/>
    <property type="evidence" value="ECO:0007669"/>
    <property type="project" value="TreeGrafter"/>
</dbReference>
<evidence type="ECO:0000256" key="2">
    <source>
        <dbReference type="SAM" id="MobiDB-lite"/>
    </source>
</evidence>
<evidence type="ECO:0000256" key="3">
    <source>
        <dbReference type="SAM" id="SignalP"/>
    </source>
</evidence>
<organism evidence="6 7">
    <name type="scientific">Cristinia sonorae</name>
    <dbReference type="NCBI Taxonomy" id="1940300"/>
    <lineage>
        <taxon>Eukaryota</taxon>
        <taxon>Fungi</taxon>
        <taxon>Dikarya</taxon>
        <taxon>Basidiomycota</taxon>
        <taxon>Agaricomycotina</taxon>
        <taxon>Agaricomycetes</taxon>
        <taxon>Agaricomycetidae</taxon>
        <taxon>Agaricales</taxon>
        <taxon>Pleurotineae</taxon>
        <taxon>Stephanosporaceae</taxon>
        <taxon>Cristinia</taxon>
    </lineage>
</organism>
<dbReference type="OrthoDB" id="417450at2759"/>
<dbReference type="InterPro" id="IPR003103">
    <property type="entry name" value="BAG_domain"/>
</dbReference>
<name>A0A8K0UYM0_9AGAR</name>
<keyword evidence="3" id="KW-0732">Signal</keyword>
<evidence type="ECO:0000259" key="5">
    <source>
        <dbReference type="PROSITE" id="PS51035"/>
    </source>
</evidence>
<accession>A0A8K0UYM0</accession>
<gene>
    <name evidence="6" type="ORF">BXZ70DRAFT_913858</name>
</gene>
<evidence type="ECO:0008006" key="8">
    <source>
        <dbReference type="Google" id="ProtNLM"/>
    </source>
</evidence>
<feature type="signal peptide" evidence="3">
    <location>
        <begin position="1"/>
        <end position="25"/>
    </location>
</feature>
<dbReference type="GO" id="GO:0000774">
    <property type="term" value="F:adenyl-nucleotide exchange factor activity"/>
    <property type="evidence" value="ECO:0007669"/>
    <property type="project" value="TreeGrafter"/>
</dbReference>
<comment type="caution">
    <text evidence="6">The sequence shown here is derived from an EMBL/GenBank/DDBJ whole genome shotgun (WGS) entry which is preliminary data.</text>
</comment>
<dbReference type="PROSITE" id="PS51035">
    <property type="entry name" value="BAG"/>
    <property type="match status" value="1"/>
</dbReference>
<sequence length="254" mass="28191">MTGGWSALIVVPLVLILLRLALSHAKRLFPSRPQQKQMSYVVKWGRDRLYFPLPPPDAKLAVIRRELAEYTQLPYSSFKLVHAGAVMKDDNAPISSYGIRENSTIAIIGTGETLTPSSKIPSAASSQKPAAPRTEETTITQIRTEMDKVRCNLQPDVDTFLESLSVSSKPTPTSSAQVPQSGASRQPKQLLKFGELEHEHTRLGELLLQSLLRLDAIQSEGEWEQARKERKGAVKEVQALLDRLDGGWRTRAKA</sequence>
<feature type="domain" description="BAG" evidence="5">
    <location>
        <begin position="196"/>
        <end position="248"/>
    </location>
</feature>
<dbReference type="InterPro" id="IPR029071">
    <property type="entry name" value="Ubiquitin-like_domsf"/>
</dbReference>
<dbReference type="GO" id="GO:0016020">
    <property type="term" value="C:membrane"/>
    <property type="evidence" value="ECO:0007669"/>
    <property type="project" value="TreeGrafter"/>
</dbReference>
<reference evidence="6" key="1">
    <citation type="journal article" date="2021" name="New Phytol.">
        <title>Evolutionary innovations through gain and loss of genes in the ectomycorrhizal Boletales.</title>
        <authorList>
            <person name="Wu G."/>
            <person name="Miyauchi S."/>
            <person name="Morin E."/>
            <person name="Kuo A."/>
            <person name="Drula E."/>
            <person name="Varga T."/>
            <person name="Kohler A."/>
            <person name="Feng B."/>
            <person name="Cao Y."/>
            <person name="Lipzen A."/>
            <person name="Daum C."/>
            <person name="Hundley H."/>
            <person name="Pangilinan J."/>
            <person name="Johnson J."/>
            <person name="Barry K."/>
            <person name="LaButti K."/>
            <person name="Ng V."/>
            <person name="Ahrendt S."/>
            <person name="Min B."/>
            <person name="Choi I.G."/>
            <person name="Park H."/>
            <person name="Plett J.M."/>
            <person name="Magnuson J."/>
            <person name="Spatafora J.W."/>
            <person name="Nagy L.G."/>
            <person name="Henrissat B."/>
            <person name="Grigoriev I.V."/>
            <person name="Yang Z.L."/>
            <person name="Xu J."/>
            <person name="Martin F.M."/>
        </authorList>
    </citation>
    <scope>NUCLEOTIDE SEQUENCE</scope>
    <source>
        <strain evidence="6">KKN 215</strain>
    </source>
</reference>
<dbReference type="InterPro" id="IPR036533">
    <property type="entry name" value="BAG_dom_sf"/>
</dbReference>
<dbReference type="Gene3D" id="3.10.20.90">
    <property type="entry name" value="Phosphatidylinositol 3-kinase Catalytic Subunit, Chain A, domain 1"/>
    <property type="match status" value="1"/>
</dbReference>
<evidence type="ECO:0000256" key="1">
    <source>
        <dbReference type="ARBA" id="ARBA00023186"/>
    </source>
</evidence>
<keyword evidence="7" id="KW-1185">Reference proteome</keyword>
<dbReference type="GO" id="GO:0050821">
    <property type="term" value="P:protein stabilization"/>
    <property type="evidence" value="ECO:0007669"/>
    <property type="project" value="TreeGrafter"/>
</dbReference>
<dbReference type="SUPFAM" id="SSF54236">
    <property type="entry name" value="Ubiquitin-like"/>
    <property type="match status" value="1"/>
</dbReference>